<dbReference type="Pfam" id="PF01585">
    <property type="entry name" value="G-patch"/>
    <property type="match status" value="1"/>
</dbReference>
<keyword evidence="6 8" id="KW-0694">RNA-binding</keyword>
<feature type="domain" description="G-patch" evidence="12">
    <location>
        <begin position="625"/>
        <end position="671"/>
    </location>
</feature>
<feature type="compositionally biased region" description="Basic and acidic residues" evidence="10">
    <location>
        <begin position="180"/>
        <end position="193"/>
    </location>
</feature>
<dbReference type="GO" id="GO:0005634">
    <property type="term" value="C:nucleus"/>
    <property type="evidence" value="ECO:0007669"/>
    <property type="project" value="UniProtKB-SubCell"/>
</dbReference>
<keyword evidence="15" id="KW-1185">Reference proteome</keyword>
<evidence type="ECO:0000256" key="6">
    <source>
        <dbReference type="ARBA" id="ARBA00022884"/>
    </source>
</evidence>
<dbReference type="GO" id="GO:0003723">
    <property type="term" value="F:RNA binding"/>
    <property type="evidence" value="ECO:0007669"/>
    <property type="project" value="UniProtKB-UniRule"/>
</dbReference>
<evidence type="ECO:0000256" key="10">
    <source>
        <dbReference type="SAM" id="MobiDB-lite"/>
    </source>
</evidence>
<dbReference type="PANTHER" id="PTHR13948">
    <property type="entry name" value="RNA-BINDING PROTEIN"/>
    <property type="match status" value="1"/>
</dbReference>
<protein>
    <recommendedName>
        <fullName evidence="16">G-patch domain-containing protein</fullName>
    </recommendedName>
</protein>
<feature type="region of interest" description="Disordered" evidence="10">
    <location>
        <begin position="165"/>
        <end position="193"/>
    </location>
</feature>
<feature type="region of interest" description="Disordered" evidence="10">
    <location>
        <begin position="1"/>
        <end position="62"/>
    </location>
</feature>
<evidence type="ECO:0000256" key="5">
    <source>
        <dbReference type="ARBA" id="ARBA00022833"/>
    </source>
</evidence>
<dbReference type="SMART" id="SM00360">
    <property type="entry name" value="RRM"/>
    <property type="match status" value="1"/>
</dbReference>
<comment type="subcellular location">
    <subcellularLocation>
        <location evidence="1">Nucleus</location>
    </subcellularLocation>
</comment>
<dbReference type="OrthoDB" id="29221at2759"/>
<evidence type="ECO:0000259" key="11">
    <source>
        <dbReference type="PROSITE" id="PS50102"/>
    </source>
</evidence>
<name>A0A2T3AUY7_AMORE</name>
<feature type="region of interest" description="Disordered" evidence="10">
    <location>
        <begin position="561"/>
        <end position="634"/>
    </location>
</feature>
<dbReference type="PANTHER" id="PTHR13948:SF3">
    <property type="entry name" value="FI21118P1"/>
    <property type="match status" value="1"/>
</dbReference>
<evidence type="ECO:0000259" key="12">
    <source>
        <dbReference type="PROSITE" id="PS50174"/>
    </source>
</evidence>
<feature type="compositionally biased region" description="Low complexity" evidence="10">
    <location>
        <begin position="509"/>
        <end position="519"/>
    </location>
</feature>
<dbReference type="STRING" id="857342.A0A2T3AUY7"/>
<dbReference type="SUPFAM" id="SSF54928">
    <property type="entry name" value="RNA-binding domain, RBD"/>
    <property type="match status" value="2"/>
</dbReference>
<dbReference type="InterPro" id="IPR001876">
    <property type="entry name" value="Znf_RanBP2"/>
</dbReference>
<gene>
    <name evidence="14" type="ORF">M430DRAFT_144750</name>
</gene>
<dbReference type="InterPro" id="IPR036443">
    <property type="entry name" value="Znf_RanBP2_sf"/>
</dbReference>
<keyword evidence="7" id="KW-0539">Nucleus</keyword>
<dbReference type="Gene3D" id="3.30.70.330">
    <property type="match status" value="2"/>
</dbReference>
<dbReference type="InParanoid" id="A0A2T3AUY7"/>
<feature type="compositionally biased region" description="Basic and acidic residues" evidence="10">
    <location>
        <begin position="1"/>
        <end position="51"/>
    </location>
</feature>
<evidence type="ECO:0000256" key="7">
    <source>
        <dbReference type="ARBA" id="ARBA00023242"/>
    </source>
</evidence>
<evidence type="ECO:0000313" key="14">
    <source>
        <dbReference type="EMBL" id="PSS12478.1"/>
    </source>
</evidence>
<proteinExistence type="predicted"/>
<feature type="domain" description="RanBP2-type" evidence="13">
    <location>
        <begin position="189"/>
        <end position="222"/>
    </location>
</feature>
<evidence type="ECO:0000256" key="9">
    <source>
        <dbReference type="PROSITE-ProRule" id="PRU00322"/>
    </source>
</evidence>
<feature type="domain" description="RRM" evidence="11">
    <location>
        <begin position="257"/>
        <end position="371"/>
    </location>
</feature>
<dbReference type="PROSITE" id="PS50102">
    <property type="entry name" value="RRM"/>
    <property type="match status" value="1"/>
</dbReference>
<feature type="compositionally biased region" description="Basic and acidic residues" evidence="10">
    <location>
        <begin position="447"/>
        <end position="462"/>
    </location>
</feature>
<dbReference type="PROSITE" id="PS50199">
    <property type="entry name" value="ZF_RANBP2_2"/>
    <property type="match status" value="1"/>
</dbReference>
<feature type="compositionally biased region" description="Basic and acidic residues" evidence="10">
    <location>
        <begin position="580"/>
        <end position="590"/>
    </location>
</feature>
<evidence type="ECO:0000256" key="8">
    <source>
        <dbReference type="PROSITE-ProRule" id="PRU00176"/>
    </source>
</evidence>
<feature type="region of interest" description="Disordered" evidence="10">
    <location>
        <begin position="444"/>
        <end position="472"/>
    </location>
</feature>
<dbReference type="Pfam" id="PF23217">
    <property type="entry name" value="DUF7066"/>
    <property type="match status" value="1"/>
</dbReference>
<dbReference type="InterPro" id="IPR000504">
    <property type="entry name" value="RRM_dom"/>
</dbReference>
<feature type="compositionally biased region" description="Basic and acidic residues" evidence="10">
    <location>
        <begin position="484"/>
        <end position="493"/>
    </location>
</feature>
<organism evidence="14 15">
    <name type="scientific">Amorphotheca resinae ATCC 22711</name>
    <dbReference type="NCBI Taxonomy" id="857342"/>
    <lineage>
        <taxon>Eukaryota</taxon>
        <taxon>Fungi</taxon>
        <taxon>Dikarya</taxon>
        <taxon>Ascomycota</taxon>
        <taxon>Pezizomycotina</taxon>
        <taxon>Leotiomycetes</taxon>
        <taxon>Helotiales</taxon>
        <taxon>Amorphothecaceae</taxon>
        <taxon>Amorphotheca</taxon>
    </lineage>
</organism>
<dbReference type="Proteomes" id="UP000241818">
    <property type="component" value="Unassembled WGS sequence"/>
</dbReference>
<keyword evidence="4 9" id="KW-0863">Zinc-finger</keyword>
<dbReference type="SUPFAM" id="SSF90209">
    <property type="entry name" value="Ran binding protein zinc finger-like"/>
    <property type="match status" value="1"/>
</dbReference>
<evidence type="ECO:0008006" key="16">
    <source>
        <dbReference type="Google" id="ProtNLM"/>
    </source>
</evidence>
<evidence type="ECO:0000256" key="3">
    <source>
        <dbReference type="ARBA" id="ARBA00022737"/>
    </source>
</evidence>
<dbReference type="RefSeq" id="XP_024718476.1">
    <property type="nucleotide sequence ID" value="XM_024862907.1"/>
</dbReference>
<dbReference type="InterPro" id="IPR035979">
    <property type="entry name" value="RBD_domain_sf"/>
</dbReference>
<keyword evidence="2" id="KW-0479">Metal-binding</keyword>
<dbReference type="GO" id="GO:0008270">
    <property type="term" value="F:zinc ion binding"/>
    <property type="evidence" value="ECO:0007669"/>
    <property type="project" value="UniProtKB-KW"/>
</dbReference>
<evidence type="ECO:0000256" key="2">
    <source>
        <dbReference type="ARBA" id="ARBA00022723"/>
    </source>
</evidence>
<dbReference type="PROSITE" id="PS01358">
    <property type="entry name" value="ZF_RANBP2_1"/>
    <property type="match status" value="1"/>
</dbReference>
<sequence>MYNAAHLERDDRYVESRERRYERSRSPRREGRGRYTDRDREGYRSPRDRSRSRSPYFGGPPNRNVILEGLPIDMTQEHVGRPISTLLRILTYDAHRMILELWLSILNELQHSLRVEGLEEVRLIKDKRTGLSRQFAFAQFAGVPEARAFLDRYYPSISLYGAYDSSQAPPAEPTKVRIAYSREKDDRDKPGKGEDDWKCEVCYLANYSHRTLCFRCNAPRTRATAHGVVVAQGNMSAFSGFATTGDSDVSPDSTASQFLLLRGLEPGVNEELLAKGVSKLYKTKSSTPPADSQANKKLKIASTSNDASLGAKDGSLRRVLLIRDRKTKESWRYGFAEFSSVDDAQAAMAKYKASEKFTISSKPVLVSYIHAGVFVPVLHPLGPEFEGFTFSPLSNAAVKLMYWDEAAYASELVMEVADQTSSLAGKESEHAKLAAAAANEGLVAVGKEGEPKPKKRKADKEASTSNKKVVAPHLQFWTNRHAELHGLPPKDNEGSSGDSLPETEKKSPDAPSDAPPSQSFADLERKCCLLCSRQFKTEAEVNKHERMSQLHRDNLKNESLVTKALAKLNKAGNPSTETSAYRDRAKERRQAFNQPKQPAAQHNRAPKVSGAGNSSKKEEEESPPAPSKGAALLGKMGWTAGEGLGAQGTGRTDAIITELYSQGVGLGAQGGKLGDAAEEAHRQTKGSYADFLSKAKDKAKERYESLG</sequence>
<dbReference type="InterPro" id="IPR055494">
    <property type="entry name" value="DUF7066"/>
</dbReference>
<evidence type="ECO:0000256" key="4">
    <source>
        <dbReference type="ARBA" id="ARBA00022771"/>
    </source>
</evidence>
<dbReference type="InterPro" id="IPR012677">
    <property type="entry name" value="Nucleotide-bd_a/b_plait_sf"/>
</dbReference>
<dbReference type="SMART" id="SM00547">
    <property type="entry name" value="ZnF_RBZ"/>
    <property type="match status" value="1"/>
</dbReference>
<dbReference type="GeneID" id="36570988"/>
<dbReference type="GO" id="GO:0000398">
    <property type="term" value="P:mRNA splicing, via spliceosome"/>
    <property type="evidence" value="ECO:0007669"/>
    <property type="project" value="TreeGrafter"/>
</dbReference>
<dbReference type="InterPro" id="IPR000467">
    <property type="entry name" value="G_patch_dom"/>
</dbReference>
<keyword evidence="5" id="KW-0862">Zinc</keyword>
<accession>A0A2T3AUY7</accession>
<dbReference type="Pfam" id="PF00641">
    <property type="entry name" value="Zn_ribbon_RanBP"/>
    <property type="match status" value="1"/>
</dbReference>
<reference evidence="14 15" key="1">
    <citation type="journal article" date="2018" name="New Phytol.">
        <title>Comparative genomics and transcriptomics depict ericoid mycorrhizal fungi as versatile saprotrophs and plant mutualists.</title>
        <authorList>
            <person name="Martino E."/>
            <person name="Morin E."/>
            <person name="Grelet G.A."/>
            <person name="Kuo A."/>
            <person name="Kohler A."/>
            <person name="Daghino S."/>
            <person name="Barry K.W."/>
            <person name="Cichocki N."/>
            <person name="Clum A."/>
            <person name="Dockter R.B."/>
            <person name="Hainaut M."/>
            <person name="Kuo R.C."/>
            <person name="LaButti K."/>
            <person name="Lindahl B.D."/>
            <person name="Lindquist E.A."/>
            <person name="Lipzen A."/>
            <person name="Khouja H.R."/>
            <person name="Magnuson J."/>
            <person name="Murat C."/>
            <person name="Ohm R.A."/>
            <person name="Singer S.W."/>
            <person name="Spatafora J.W."/>
            <person name="Wang M."/>
            <person name="Veneault-Fourrey C."/>
            <person name="Henrissat B."/>
            <person name="Grigoriev I.V."/>
            <person name="Martin F.M."/>
            <person name="Perotto S."/>
        </authorList>
    </citation>
    <scope>NUCLEOTIDE SEQUENCE [LARGE SCALE GENOMIC DNA]</scope>
    <source>
        <strain evidence="14 15">ATCC 22711</strain>
    </source>
</reference>
<evidence type="ECO:0000256" key="1">
    <source>
        <dbReference type="ARBA" id="ARBA00004123"/>
    </source>
</evidence>
<feature type="region of interest" description="Disordered" evidence="10">
    <location>
        <begin position="484"/>
        <end position="519"/>
    </location>
</feature>
<evidence type="ECO:0000259" key="13">
    <source>
        <dbReference type="PROSITE" id="PS50199"/>
    </source>
</evidence>
<dbReference type="SMART" id="SM00443">
    <property type="entry name" value="G_patch"/>
    <property type="match status" value="1"/>
</dbReference>
<dbReference type="AlphaFoldDB" id="A0A2T3AUY7"/>
<dbReference type="EMBL" id="KZ679015">
    <property type="protein sequence ID" value="PSS12478.1"/>
    <property type="molecule type" value="Genomic_DNA"/>
</dbReference>
<keyword evidence="3" id="KW-0677">Repeat</keyword>
<dbReference type="Gene3D" id="4.10.1060.10">
    <property type="entry name" value="Zinc finger, RanBP2-type"/>
    <property type="match status" value="1"/>
</dbReference>
<dbReference type="PROSITE" id="PS50174">
    <property type="entry name" value="G_PATCH"/>
    <property type="match status" value="1"/>
</dbReference>
<evidence type="ECO:0000313" key="15">
    <source>
        <dbReference type="Proteomes" id="UP000241818"/>
    </source>
</evidence>